<feature type="region of interest" description="Disordered" evidence="1">
    <location>
        <begin position="1"/>
        <end position="50"/>
    </location>
</feature>
<gene>
    <name evidence="2" type="ORF">PGLA1383_LOCUS2372</name>
</gene>
<reference evidence="2" key="1">
    <citation type="submission" date="2021-02" db="EMBL/GenBank/DDBJ databases">
        <authorList>
            <person name="Dougan E. K."/>
            <person name="Rhodes N."/>
            <person name="Thang M."/>
            <person name="Chan C."/>
        </authorList>
    </citation>
    <scope>NUCLEOTIDE SEQUENCE</scope>
</reference>
<comment type="caution">
    <text evidence="2">The sequence shown here is derived from an EMBL/GenBank/DDBJ whole genome shotgun (WGS) entry which is preliminary data.</text>
</comment>
<feature type="non-terminal residue" evidence="2">
    <location>
        <position position="1"/>
    </location>
</feature>
<name>A0A813DCU7_POLGL</name>
<organism evidence="2 3">
    <name type="scientific">Polarella glacialis</name>
    <name type="common">Dinoflagellate</name>
    <dbReference type="NCBI Taxonomy" id="89957"/>
    <lineage>
        <taxon>Eukaryota</taxon>
        <taxon>Sar</taxon>
        <taxon>Alveolata</taxon>
        <taxon>Dinophyceae</taxon>
        <taxon>Suessiales</taxon>
        <taxon>Suessiaceae</taxon>
        <taxon>Polarella</taxon>
    </lineage>
</organism>
<sequence>KNQPQAGTSTGSKQTRSAAVGPSITVMSESEKRNAKQNQKKKALSKEGKADGQSIQLVALQLLASIGTDPDDPE</sequence>
<accession>A0A813DCU7</accession>
<evidence type="ECO:0000256" key="1">
    <source>
        <dbReference type="SAM" id="MobiDB-lite"/>
    </source>
</evidence>
<proteinExistence type="predicted"/>
<evidence type="ECO:0000313" key="2">
    <source>
        <dbReference type="EMBL" id="CAE8583404.1"/>
    </source>
</evidence>
<dbReference type="Proteomes" id="UP000654075">
    <property type="component" value="Unassembled WGS sequence"/>
</dbReference>
<evidence type="ECO:0000313" key="3">
    <source>
        <dbReference type="Proteomes" id="UP000654075"/>
    </source>
</evidence>
<dbReference type="EMBL" id="CAJNNV010000717">
    <property type="protein sequence ID" value="CAE8583404.1"/>
    <property type="molecule type" value="Genomic_DNA"/>
</dbReference>
<dbReference type="AlphaFoldDB" id="A0A813DCU7"/>
<protein>
    <submittedName>
        <fullName evidence="2">Uncharacterized protein</fullName>
    </submittedName>
</protein>
<keyword evidence="3" id="KW-1185">Reference proteome</keyword>
<feature type="compositionally biased region" description="Polar residues" evidence="1">
    <location>
        <begin position="1"/>
        <end position="17"/>
    </location>
</feature>
<feature type="non-terminal residue" evidence="2">
    <location>
        <position position="74"/>
    </location>
</feature>